<dbReference type="Gene3D" id="2.40.70.10">
    <property type="entry name" value="Acid Proteases"/>
    <property type="match status" value="1"/>
</dbReference>
<dbReference type="AlphaFoldDB" id="A0A840RHD9"/>
<accession>A0A840RHD9</accession>
<dbReference type="InterPro" id="IPR021109">
    <property type="entry name" value="Peptidase_aspartic_dom_sf"/>
</dbReference>
<dbReference type="InterPro" id="IPR011969">
    <property type="entry name" value="Clan_AA_Asp_peptidase_C"/>
</dbReference>
<evidence type="ECO:0000256" key="1">
    <source>
        <dbReference type="SAM" id="SignalP"/>
    </source>
</evidence>
<sequence length="211" mass="22879">MRHRIAGLLCSVALLLPLAAQAMTLTYLAAMGSKAMINIDGQRVLLAVGQTVQNVRLVNLTPDIATVVINGQQRQLRLGEGYRPADAGNDKLILSPDARGMYFTSLSVGDASVRAMIDTGASYLTLTRSMADHLHINYQRGLPSATQTANGVVRTWMVTVPTIRLDTVTLNNVSAAVLDTDNSPMALIGMSVMAQFDVRRENNLMLLTRMH</sequence>
<evidence type="ECO:0000313" key="2">
    <source>
        <dbReference type="EMBL" id="MBB5191850.1"/>
    </source>
</evidence>
<gene>
    <name evidence="2" type="ORF">HNQ50_002580</name>
</gene>
<dbReference type="NCBIfam" id="TIGR02281">
    <property type="entry name" value="clan_AA_DTGA"/>
    <property type="match status" value="1"/>
</dbReference>
<keyword evidence="2" id="KW-0378">Hydrolase</keyword>
<keyword evidence="2" id="KW-0645">Protease</keyword>
<dbReference type="RefSeq" id="WP_184101234.1">
    <property type="nucleotide sequence ID" value="NZ_JACHHN010000004.1"/>
</dbReference>
<dbReference type="InterPro" id="IPR034122">
    <property type="entry name" value="Retropepsin-like_bacterial"/>
</dbReference>
<dbReference type="Proteomes" id="UP000543030">
    <property type="component" value="Unassembled WGS sequence"/>
</dbReference>
<name>A0A840RHD9_9NEIS</name>
<dbReference type="GO" id="GO:0006508">
    <property type="term" value="P:proteolysis"/>
    <property type="evidence" value="ECO:0007669"/>
    <property type="project" value="UniProtKB-KW"/>
</dbReference>
<organism evidence="2 3">
    <name type="scientific">Silvimonas terrae</name>
    <dbReference type="NCBI Taxonomy" id="300266"/>
    <lineage>
        <taxon>Bacteria</taxon>
        <taxon>Pseudomonadati</taxon>
        <taxon>Pseudomonadota</taxon>
        <taxon>Betaproteobacteria</taxon>
        <taxon>Neisseriales</taxon>
        <taxon>Chitinibacteraceae</taxon>
        <taxon>Silvimonas</taxon>
    </lineage>
</organism>
<reference evidence="2 3" key="1">
    <citation type="submission" date="2020-08" db="EMBL/GenBank/DDBJ databases">
        <title>Genomic Encyclopedia of Type Strains, Phase IV (KMG-IV): sequencing the most valuable type-strain genomes for metagenomic binning, comparative biology and taxonomic classification.</title>
        <authorList>
            <person name="Goeker M."/>
        </authorList>
    </citation>
    <scope>NUCLEOTIDE SEQUENCE [LARGE SCALE GENOMIC DNA]</scope>
    <source>
        <strain evidence="2 3">DSM 18233</strain>
    </source>
</reference>
<keyword evidence="1" id="KW-0732">Signal</keyword>
<feature type="signal peptide" evidence="1">
    <location>
        <begin position="1"/>
        <end position="22"/>
    </location>
</feature>
<evidence type="ECO:0000313" key="3">
    <source>
        <dbReference type="Proteomes" id="UP000543030"/>
    </source>
</evidence>
<keyword evidence="3" id="KW-1185">Reference proteome</keyword>
<dbReference type="CDD" id="cd05483">
    <property type="entry name" value="retropepsin_like_bacteria"/>
    <property type="match status" value="1"/>
</dbReference>
<feature type="chain" id="PRO_5032536791" evidence="1">
    <location>
        <begin position="23"/>
        <end position="211"/>
    </location>
</feature>
<dbReference type="EMBL" id="JACHHN010000004">
    <property type="protein sequence ID" value="MBB5191850.1"/>
    <property type="molecule type" value="Genomic_DNA"/>
</dbReference>
<protein>
    <submittedName>
        <fullName evidence="2">Aspartyl protease family protein</fullName>
    </submittedName>
</protein>
<dbReference type="PROSITE" id="PS00141">
    <property type="entry name" value="ASP_PROTEASE"/>
    <property type="match status" value="1"/>
</dbReference>
<comment type="caution">
    <text evidence="2">The sequence shown here is derived from an EMBL/GenBank/DDBJ whole genome shotgun (WGS) entry which is preliminary data.</text>
</comment>
<dbReference type="InterPro" id="IPR001969">
    <property type="entry name" value="Aspartic_peptidase_AS"/>
</dbReference>
<proteinExistence type="predicted"/>
<dbReference type="Pfam" id="PF13650">
    <property type="entry name" value="Asp_protease_2"/>
    <property type="match status" value="1"/>
</dbReference>
<dbReference type="SUPFAM" id="SSF50630">
    <property type="entry name" value="Acid proteases"/>
    <property type="match status" value="1"/>
</dbReference>
<dbReference type="GO" id="GO:0004190">
    <property type="term" value="F:aspartic-type endopeptidase activity"/>
    <property type="evidence" value="ECO:0007669"/>
    <property type="project" value="InterPro"/>
</dbReference>